<accession>A0A8D2QK25</accession>
<feature type="domain" description="BTB" evidence="1">
    <location>
        <begin position="55"/>
        <end position="122"/>
    </location>
</feature>
<name>A0A8D2QK25_ZONAL</name>
<sequence>MQEVLPMLGAVTSAGPGPELWGSTMDRKAEEKRKQRHSLALLEQVKSMKECTQIIDVVLVAEGQKFPCHKVVLAAFSAYFRAMFTCGLAECTQREVVLHDVSAESVSVILHYVYSAELRLTGLNVQTVALATQGRAAGSRVFCTQGEQGGLKENVTTKMRLDVNLQHVKWCLLLSTCLVCAENTQLPNIPLSVNKLAFHTYHGERTCPGHLQGVTKGLYIYSLVCLLLSCP</sequence>
<protein>
    <recommendedName>
        <fullName evidence="1">BTB domain-containing protein</fullName>
    </recommendedName>
</protein>
<organism evidence="2 3">
    <name type="scientific">Zonotrichia albicollis</name>
    <name type="common">White-throated sparrow</name>
    <name type="synonym">Fringilla albicollis</name>
    <dbReference type="NCBI Taxonomy" id="44394"/>
    <lineage>
        <taxon>Eukaryota</taxon>
        <taxon>Metazoa</taxon>
        <taxon>Chordata</taxon>
        <taxon>Craniata</taxon>
        <taxon>Vertebrata</taxon>
        <taxon>Euteleostomi</taxon>
        <taxon>Archelosauria</taxon>
        <taxon>Archosauria</taxon>
        <taxon>Dinosauria</taxon>
        <taxon>Saurischia</taxon>
        <taxon>Theropoda</taxon>
        <taxon>Coelurosauria</taxon>
        <taxon>Aves</taxon>
        <taxon>Neognathae</taxon>
        <taxon>Neoaves</taxon>
        <taxon>Telluraves</taxon>
        <taxon>Australaves</taxon>
        <taxon>Passeriformes</taxon>
        <taxon>Passerellidae</taxon>
        <taxon>Zonotrichia</taxon>
    </lineage>
</organism>
<dbReference type="PANTHER" id="PTHR45632:SF5">
    <property type="entry name" value="KELCH-LIKE PROTEIN 22"/>
    <property type="match status" value="1"/>
</dbReference>
<dbReference type="PROSITE" id="PS50097">
    <property type="entry name" value="BTB"/>
    <property type="match status" value="1"/>
</dbReference>
<proteinExistence type="predicted"/>
<dbReference type="Proteomes" id="UP000694413">
    <property type="component" value="Unassembled WGS sequence"/>
</dbReference>
<dbReference type="AlphaFoldDB" id="A0A8D2QK25"/>
<evidence type="ECO:0000313" key="2">
    <source>
        <dbReference type="Ensembl" id="ENSZALP00000021498.1"/>
    </source>
</evidence>
<dbReference type="InterPro" id="IPR000210">
    <property type="entry name" value="BTB/POZ_dom"/>
</dbReference>
<keyword evidence="3" id="KW-1185">Reference proteome</keyword>
<dbReference type="Pfam" id="PF00651">
    <property type="entry name" value="BTB"/>
    <property type="match status" value="1"/>
</dbReference>
<dbReference type="PANTHER" id="PTHR45632">
    <property type="entry name" value="LD33804P"/>
    <property type="match status" value="1"/>
</dbReference>
<reference evidence="2" key="2">
    <citation type="submission" date="2025-09" db="UniProtKB">
        <authorList>
            <consortium name="Ensembl"/>
        </authorList>
    </citation>
    <scope>IDENTIFICATION</scope>
</reference>
<dbReference type="SUPFAM" id="SSF54695">
    <property type="entry name" value="POZ domain"/>
    <property type="match status" value="1"/>
</dbReference>
<dbReference type="InterPro" id="IPR011333">
    <property type="entry name" value="SKP1/BTB/POZ_sf"/>
</dbReference>
<dbReference type="SMART" id="SM00225">
    <property type="entry name" value="BTB"/>
    <property type="match status" value="1"/>
</dbReference>
<evidence type="ECO:0000259" key="1">
    <source>
        <dbReference type="PROSITE" id="PS50097"/>
    </source>
</evidence>
<reference evidence="2" key="1">
    <citation type="submission" date="2025-08" db="UniProtKB">
        <authorList>
            <consortium name="Ensembl"/>
        </authorList>
    </citation>
    <scope>IDENTIFICATION</scope>
</reference>
<dbReference type="Gene3D" id="3.30.710.10">
    <property type="entry name" value="Potassium Channel Kv1.1, Chain A"/>
    <property type="match status" value="1"/>
</dbReference>
<evidence type="ECO:0000313" key="3">
    <source>
        <dbReference type="Proteomes" id="UP000694413"/>
    </source>
</evidence>
<dbReference type="Ensembl" id="ENSZALT00000028054.1">
    <property type="protein sequence ID" value="ENSZALP00000021498.1"/>
    <property type="gene ID" value="ENSZALG00000016823.1"/>
</dbReference>